<evidence type="ECO:0000256" key="2">
    <source>
        <dbReference type="SAM" id="Phobius"/>
    </source>
</evidence>
<feature type="transmembrane region" description="Helical" evidence="2">
    <location>
        <begin position="47"/>
        <end position="72"/>
    </location>
</feature>
<keyword evidence="2" id="KW-0812">Transmembrane</keyword>
<keyword evidence="2" id="KW-0472">Membrane</keyword>
<keyword evidence="2" id="KW-1133">Transmembrane helix</keyword>
<evidence type="ECO:0000313" key="3">
    <source>
        <dbReference type="EMBL" id="OCL08180.1"/>
    </source>
</evidence>
<name>A0A8E2JSN8_9PEZI</name>
<reference evidence="3 4" key="1">
    <citation type="journal article" date="2016" name="Nat. Commun.">
        <title>Ectomycorrhizal ecology is imprinted in the genome of the dominant symbiotic fungus Cenococcum geophilum.</title>
        <authorList>
            <consortium name="DOE Joint Genome Institute"/>
            <person name="Peter M."/>
            <person name="Kohler A."/>
            <person name="Ohm R.A."/>
            <person name="Kuo A."/>
            <person name="Krutzmann J."/>
            <person name="Morin E."/>
            <person name="Arend M."/>
            <person name="Barry K.W."/>
            <person name="Binder M."/>
            <person name="Choi C."/>
            <person name="Clum A."/>
            <person name="Copeland A."/>
            <person name="Grisel N."/>
            <person name="Haridas S."/>
            <person name="Kipfer T."/>
            <person name="LaButti K."/>
            <person name="Lindquist E."/>
            <person name="Lipzen A."/>
            <person name="Maire R."/>
            <person name="Meier B."/>
            <person name="Mihaltcheva S."/>
            <person name="Molinier V."/>
            <person name="Murat C."/>
            <person name="Poggeler S."/>
            <person name="Quandt C.A."/>
            <person name="Sperisen C."/>
            <person name="Tritt A."/>
            <person name="Tisserant E."/>
            <person name="Crous P.W."/>
            <person name="Henrissat B."/>
            <person name="Nehls U."/>
            <person name="Egli S."/>
            <person name="Spatafora J.W."/>
            <person name="Grigoriev I.V."/>
            <person name="Martin F.M."/>
        </authorList>
    </citation>
    <scope>NUCLEOTIDE SEQUENCE [LARGE SCALE GENOMIC DNA]</scope>
    <source>
        <strain evidence="3 4">CBS 207.34</strain>
    </source>
</reference>
<dbReference type="AlphaFoldDB" id="A0A8E2JSN8"/>
<accession>A0A8E2JSN8</accession>
<feature type="transmembrane region" description="Helical" evidence="2">
    <location>
        <begin position="471"/>
        <end position="503"/>
    </location>
</feature>
<proteinExistence type="predicted"/>
<gene>
    <name evidence="3" type="ORF">AOQ84DRAFT_439761</name>
</gene>
<feature type="compositionally biased region" description="Low complexity" evidence="1">
    <location>
        <begin position="603"/>
        <end position="617"/>
    </location>
</feature>
<keyword evidence="4" id="KW-1185">Reference proteome</keyword>
<feature type="region of interest" description="Disordered" evidence="1">
    <location>
        <begin position="575"/>
        <end position="617"/>
    </location>
</feature>
<evidence type="ECO:0000313" key="4">
    <source>
        <dbReference type="Proteomes" id="UP000250140"/>
    </source>
</evidence>
<organism evidence="3 4">
    <name type="scientific">Glonium stellatum</name>
    <dbReference type="NCBI Taxonomy" id="574774"/>
    <lineage>
        <taxon>Eukaryota</taxon>
        <taxon>Fungi</taxon>
        <taxon>Dikarya</taxon>
        <taxon>Ascomycota</taxon>
        <taxon>Pezizomycotina</taxon>
        <taxon>Dothideomycetes</taxon>
        <taxon>Pleosporomycetidae</taxon>
        <taxon>Gloniales</taxon>
        <taxon>Gloniaceae</taxon>
        <taxon>Glonium</taxon>
    </lineage>
</organism>
<protein>
    <submittedName>
        <fullName evidence="3">Uncharacterized protein</fullName>
    </submittedName>
</protein>
<feature type="transmembrane region" description="Helical" evidence="2">
    <location>
        <begin position="111"/>
        <end position="135"/>
    </location>
</feature>
<dbReference type="Proteomes" id="UP000250140">
    <property type="component" value="Unassembled WGS sequence"/>
</dbReference>
<dbReference type="EMBL" id="KV749702">
    <property type="protein sequence ID" value="OCL08180.1"/>
    <property type="molecule type" value="Genomic_DNA"/>
</dbReference>
<dbReference type="OrthoDB" id="5337208at2759"/>
<evidence type="ECO:0000256" key="1">
    <source>
        <dbReference type="SAM" id="MobiDB-lite"/>
    </source>
</evidence>
<sequence>MGISQQIHEYATEGNYLLLRRFSMPTIHGPRDAIAVSFETSKILLSFYTIMVGIIMLHLWYLFVLFAIAIAAKSRRLTRNMGVANVAIWNSQAAPLSVVKAMFDYRSHIPLYAFVWACAALLAWAGSFTMSLFVAPELIIGAAAPANMKSIYIPQTPSSNLSSVALRYLSLQVPSNLRAIEVLGAVNSTTGQTSNVSNFNVIVEEPQISADSQGRPIYRVDYSYGLSGVDFGLQHLWNLQLDVQGSCYTEYNWYASFYVDPNSGVTYDTYFLYGQAVMNVSQSDGKPPLVTFYAPENQSGANISYAAIISSVDRRSFTQGTDPWYLTKGITGERFGASNMVLRGRPVLSCWQQDTWTLNGISKPILEIDQLGLPSGLIDILQQALGQPRIIGLAQALGTSALKSAATSQGYYFDAGASSLYQDVQRLVLGAYVATKNTMPETTMFEDTYQDIPNFALDPTAKQFKPGVADFVIYGSGFAALSVLVLIIIPTVTVLLWLVVYLLRDNQFFPLPWAYVNALKAQVLYSAVDMETFRDDDGASKWKRTSQAPYYEEKNQLAVVRPTYNPDSRMLSWESERHGQTSLNGTSDPEGGKVAQNQQMVDAAVAASPVASPLAPP</sequence>